<feature type="domain" description="ABC transmembrane type-1" evidence="8">
    <location>
        <begin position="52"/>
        <end position="236"/>
    </location>
</feature>
<accession>A0A0E3Z9M0</accession>
<evidence type="ECO:0000256" key="7">
    <source>
        <dbReference type="RuleBase" id="RU363032"/>
    </source>
</evidence>
<feature type="transmembrane region" description="Helical" evidence="7">
    <location>
        <begin position="53"/>
        <end position="75"/>
    </location>
</feature>
<reference evidence="9 10" key="1">
    <citation type="journal article" date="2012" name="BMC Genomics">
        <title>Genomic sequence analysis and characterization of Sneathia amnii sp. nov.</title>
        <authorList>
            <consortium name="Vaginal Microbiome Consortium (additional members)"/>
            <person name="Harwich M.D.Jr."/>
            <person name="Serrano M.G."/>
            <person name="Fettweis J.M."/>
            <person name="Alves J.M."/>
            <person name="Reimers M.A."/>
            <person name="Buck G.A."/>
            <person name="Jefferson K.K."/>
        </authorList>
    </citation>
    <scope>NUCLEOTIDE SEQUENCE [LARGE SCALE GENOMIC DNA]</scope>
    <source>
        <strain evidence="9 10">SN35</strain>
    </source>
</reference>
<dbReference type="Pfam" id="PF00528">
    <property type="entry name" value="BPD_transp_1"/>
    <property type="match status" value="1"/>
</dbReference>
<keyword evidence="10" id="KW-1185">Reference proteome</keyword>
<keyword evidence="6 7" id="KW-0472">Membrane</keyword>
<keyword evidence="4 7" id="KW-0812">Transmembrane</keyword>
<evidence type="ECO:0000313" key="9">
    <source>
        <dbReference type="EMBL" id="AKC95275.1"/>
    </source>
</evidence>
<evidence type="ECO:0000256" key="6">
    <source>
        <dbReference type="ARBA" id="ARBA00023136"/>
    </source>
</evidence>
<evidence type="ECO:0000256" key="5">
    <source>
        <dbReference type="ARBA" id="ARBA00022989"/>
    </source>
</evidence>
<evidence type="ECO:0000256" key="3">
    <source>
        <dbReference type="ARBA" id="ARBA00022475"/>
    </source>
</evidence>
<dbReference type="GO" id="GO:0055085">
    <property type="term" value="P:transmembrane transport"/>
    <property type="evidence" value="ECO:0007669"/>
    <property type="project" value="InterPro"/>
</dbReference>
<dbReference type="GO" id="GO:0005886">
    <property type="term" value="C:plasma membrane"/>
    <property type="evidence" value="ECO:0007669"/>
    <property type="project" value="UniProtKB-SubCell"/>
</dbReference>
<dbReference type="CDD" id="cd06261">
    <property type="entry name" value="TM_PBP2"/>
    <property type="match status" value="1"/>
</dbReference>
<comment type="similarity">
    <text evidence="7">Belongs to the binding-protein-dependent transport system permease family.</text>
</comment>
<dbReference type="KEGG" id="sns:VC03_01670"/>
<feature type="transmembrane region" description="Helical" evidence="7">
    <location>
        <begin position="214"/>
        <end position="232"/>
    </location>
</feature>
<feature type="transmembrane region" description="Helical" evidence="7">
    <location>
        <begin position="118"/>
        <end position="137"/>
    </location>
</feature>
<keyword evidence="3" id="KW-1003">Cell membrane</keyword>
<sequence>MKKIKNYSLVILLLIIWEILSDMHIISEFLLPSPYQVILAFIHDFNLLMKHTYYTLTVAFLGVFIGIVLSFVLALVMDLYQPVYDIFYPVIILTQTIPTIAIAPLLIIWLGYYMKPKVVLVVLSTFFPITIALLNGFKAVDKDNINLLRSMGANTFQMYRYLKIPTSLSYFFSGLKVSMSYSLISAVIAEWLGGYYGLGVYMTRVKKAFALDKMFAVIFFITFLSLLLMSIIDVLEKKIVKN</sequence>
<dbReference type="HOGENOM" id="CLU_046113_2_1_0"/>
<evidence type="ECO:0000256" key="2">
    <source>
        <dbReference type="ARBA" id="ARBA00022448"/>
    </source>
</evidence>
<evidence type="ECO:0000259" key="8">
    <source>
        <dbReference type="PROSITE" id="PS50928"/>
    </source>
</evidence>
<dbReference type="InterPro" id="IPR035906">
    <property type="entry name" value="MetI-like_sf"/>
</dbReference>
<gene>
    <name evidence="9" type="ORF">VC03_01670</name>
</gene>
<dbReference type="InterPro" id="IPR000515">
    <property type="entry name" value="MetI-like"/>
</dbReference>
<dbReference type="EMBL" id="CP011280">
    <property type="protein sequence ID" value="AKC95275.1"/>
    <property type="molecule type" value="Genomic_DNA"/>
</dbReference>
<evidence type="ECO:0000313" key="10">
    <source>
        <dbReference type="Proteomes" id="UP000033103"/>
    </source>
</evidence>
<dbReference type="OrthoDB" id="9804353at2"/>
<evidence type="ECO:0000256" key="1">
    <source>
        <dbReference type="ARBA" id="ARBA00004651"/>
    </source>
</evidence>
<dbReference type="PANTHER" id="PTHR30151">
    <property type="entry name" value="ALKANE SULFONATE ABC TRANSPORTER-RELATED, MEMBRANE SUBUNIT"/>
    <property type="match status" value="1"/>
</dbReference>
<feature type="transmembrane region" description="Helical" evidence="7">
    <location>
        <begin position="87"/>
        <end position="112"/>
    </location>
</feature>
<organism evidence="9 10">
    <name type="scientific">Sneathia vaginalis</name>
    <dbReference type="NCBI Taxonomy" id="187101"/>
    <lineage>
        <taxon>Bacteria</taxon>
        <taxon>Fusobacteriati</taxon>
        <taxon>Fusobacteriota</taxon>
        <taxon>Fusobacteriia</taxon>
        <taxon>Fusobacteriales</taxon>
        <taxon>Leptotrichiaceae</taxon>
        <taxon>Sneathia</taxon>
    </lineage>
</organism>
<protein>
    <submittedName>
        <fullName evidence="9">Nitrate ABC transporter permease</fullName>
    </submittedName>
</protein>
<dbReference type="SUPFAM" id="SSF161098">
    <property type="entry name" value="MetI-like"/>
    <property type="match status" value="1"/>
</dbReference>
<dbReference type="STRING" id="187101.VC03_01670"/>
<dbReference type="AlphaFoldDB" id="A0A0E3Z9M0"/>
<evidence type="ECO:0000256" key="4">
    <source>
        <dbReference type="ARBA" id="ARBA00022692"/>
    </source>
</evidence>
<feature type="transmembrane region" description="Helical" evidence="7">
    <location>
        <begin position="181"/>
        <end position="202"/>
    </location>
</feature>
<comment type="subcellular location">
    <subcellularLocation>
        <location evidence="1 7">Cell membrane</location>
        <topology evidence="1 7">Multi-pass membrane protein</topology>
    </subcellularLocation>
</comment>
<keyword evidence="5 7" id="KW-1133">Transmembrane helix</keyword>
<name>A0A0E3Z9M0_9FUSO</name>
<proteinExistence type="inferred from homology"/>
<dbReference type="Proteomes" id="UP000033103">
    <property type="component" value="Chromosome"/>
</dbReference>
<keyword evidence="2 7" id="KW-0813">Transport</keyword>
<dbReference type="RefSeq" id="WP_046328381.1">
    <property type="nucleotide sequence ID" value="NZ_CAUPIC010000001.1"/>
</dbReference>
<dbReference type="PANTHER" id="PTHR30151:SF20">
    <property type="entry name" value="ABC TRANSPORTER PERMEASE PROTEIN HI_0355-RELATED"/>
    <property type="match status" value="1"/>
</dbReference>
<dbReference type="PROSITE" id="PS50928">
    <property type="entry name" value="ABC_TM1"/>
    <property type="match status" value="1"/>
</dbReference>
<dbReference type="PATRIC" id="fig|1069640.6.peg.316"/>
<dbReference type="Gene3D" id="1.10.3720.10">
    <property type="entry name" value="MetI-like"/>
    <property type="match status" value="1"/>
</dbReference>